<protein>
    <submittedName>
        <fullName evidence="1">Uncharacterized protein</fullName>
    </submittedName>
</protein>
<organism evidence="1 2">
    <name type="scientific">Archangium gephyra</name>
    <dbReference type="NCBI Taxonomy" id="48"/>
    <lineage>
        <taxon>Bacteria</taxon>
        <taxon>Pseudomonadati</taxon>
        <taxon>Myxococcota</taxon>
        <taxon>Myxococcia</taxon>
        <taxon>Myxococcales</taxon>
        <taxon>Cystobacterineae</taxon>
        <taxon>Archangiaceae</taxon>
        <taxon>Archangium</taxon>
    </lineage>
</organism>
<proteinExistence type="predicted"/>
<dbReference type="KEGG" id="age:AA314_02584"/>
<dbReference type="Proteomes" id="UP000035579">
    <property type="component" value="Chromosome"/>
</dbReference>
<evidence type="ECO:0000313" key="1">
    <source>
        <dbReference type="EMBL" id="AKJ00958.1"/>
    </source>
</evidence>
<dbReference type="EMBL" id="CP011509">
    <property type="protein sequence ID" value="AKJ00958.1"/>
    <property type="molecule type" value="Genomic_DNA"/>
</dbReference>
<gene>
    <name evidence="1" type="ORF">AA314_02584</name>
</gene>
<accession>A0AAC8TCK7</accession>
<sequence length="48" mass="4927">MGMTSPSPEHTMAPPSRALLIPLAVLLFPLVLLGALALGSTGTRQTPT</sequence>
<dbReference type="AlphaFoldDB" id="A0AAC8TCK7"/>
<reference evidence="1 2" key="1">
    <citation type="submission" date="2015-05" db="EMBL/GenBank/DDBJ databases">
        <title>Genome assembly of Archangium gephyra DSM 2261.</title>
        <authorList>
            <person name="Sharma G."/>
            <person name="Subramanian S."/>
        </authorList>
    </citation>
    <scope>NUCLEOTIDE SEQUENCE [LARGE SCALE GENOMIC DNA]</scope>
    <source>
        <strain evidence="1 2">DSM 2261</strain>
    </source>
</reference>
<name>A0AAC8TCK7_9BACT</name>
<evidence type="ECO:0000313" key="2">
    <source>
        <dbReference type="Proteomes" id="UP000035579"/>
    </source>
</evidence>